<dbReference type="EMBL" id="JBBWWR010000014">
    <property type="protein sequence ID" value="KAK8953047.1"/>
    <property type="molecule type" value="Genomic_DNA"/>
</dbReference>
<keyword evidence="2" id="KW-1185">Reference proteome</keyword>
<proteinExistence type="predicted"/>
<protein>
    <submittedName>
        <fullName evidence="1">Uncharacterized protein</fullName>
    </submittedName>
</protein>
<dbReference type="Proteomes" id="UP001412067">
    <property type="component" value="Unassembled WGS sequence"/>
</dbReference>
<sequence>MGTAEMIQKLVNNYTVHVNVCGGSTGPAGDTHQRVTTVRLMDNIIVERQRVL</sequence>
<name>A0ABR2LX14_9ASPA</name>
<accession>A0ABR2LX14</accession>
<gene>
    <name evidence="1" type="ORF">KSP40_PGU022716</name>
</gene>
<reference evidence="1 2" key="1">
    <citation type="journal article" date="2022" name="Nat. Plants">
        <title>Genomes of leafy and leafless Platanthera orchids illuminate the evolution of mycoheterotrophy.</title>
        <authorList>
            <person name="Li M.H."/>
            <person name="Liu K.W."/>
            <person name="Li Z."/>
            <person name="Lu H.C."/>
            <person name="Ye Q.L."/>
            <person name="Zhang D."/>
            <person name="Wang J.Y."/>
            <person name="Li Y.F."/>
            <person name="Zhong Z.M."/>
            <person name="Liu X."/>
            <person name="Yu X."/>
            <person name="Liu D.K."/>
            <person name="Tu X.D."/>
            <person name="Liu B."/>
            <person name="Hao Y."/>
            <person name="Liao X.Y."/>
            <person name="Jiang Y.T."/>
            <person name="Sun W.H."/>
            <person name="Chen J."/>
            <person name="Chen Y.Q."/>
            <person name="Ai Y."/>
            <person name="Zhai J.W."/>
            <person name="Wu S.S."/>
            <person name="Zhou Z."/>
            <person name="Hsiao Y.Y."/>
            <person name="Wu W.L."/>
            <person name="Chen Y.Y."/>
            <person name="Lin Y.F."/>
            <person name="Hsu J.L."/>
            <person name="Li C.Y."/>
            <person name="Wang Z.W."/>
            <person name="Zhao X."/>
            <person name="Zhong W.Y."/>
            <person name="Ma X.K."/>
            <person name="Ma L."/>
            <person name="Huang J."/>
            <person name="Chen G.Z."/>
            <person name="Huang M.Z."/>
            <person name="Huang L."/>
            <person name="Peng D.H."/>
            <person name="Luo Y.B."/>
            <person name="Zou S.Q."/>
            <person name="Chen S.P."/>
            <person name="Lan S."/>
            <person name="Tsai W.C."/>
            <person name="Van de Peer Y."/>
            <person name="Liu Z.J."/>
        </authorList>
    </citation>
    <scope>NUCLEOTIDE SEQUENCE [LARGE SCALE GENOMIC DNA]</scope>
    <source>
        <strain evidence="1">Lor288</strain>
    </source>
</reference>
<evidence type="ECO:0000313" key="2">
    <source>
        <dbReference type="Proteomes" id="UP001412067"/>
    </source>
</evidence>
<evidence type="ECO:0000313" key="1">
    <source>
        <dbReference type="EMBL" id="KAK8953047.1"/>
    </source>
</evidence>
<organism evidence="1 2">
    <name type="scientific">Platanthera guangdongensis</name>
    <dbReference type="NCBI Taxonomy" id="2320717"/>
    <lineage>
        <taxon>Eukaryota</taxon>
        <taxon>Viridiplantae</taxon>
        <taxon>Streptophyta</taxon>
        <taxon>Embryophyta</taxon>
        <taxon>Tracheophyta</taxon>
        <taxon>Spermatophyta</taxon>
        <taxon>Magnoliopsida</taxon>
        <taxon>Liliopsida</taxon>
        <taxon>Asparagales</taxon>
        <taxon>Orchidaceae</taxon>
        <taxon>Orchidoideae</taxon>
        <taxon>Orchideae</taxon>
        <taxon>Orchidinae</taxon>
        <taxon>Platanthera</taxon>
    </lineage>
</organism>
<comment type="caution">
    <text evidence="1">The sequence shown here is derived from an EMBL/GenBank/DDBJ whole genome shotgun (WGS) entry which is preliminary data.</text>
</comment>